<sequence>MFRVPVQSPNTVVRAIGVVVTLALPKRWPRIRFPDGANPSFVHFFILILFEAIADMVRQSSLFGWFRLVGEVLEIPNSSRERYFTQRGGEHDRVAMSTCVRRDVCRGHRKNLLQVGAPTARHEADNDIQHVSGVQGGALLLTTSHAISRPYSTNAGTPAPANSGSGRARAIALLTDDMSLGYAAAASTSHGSAFATSASSKGQFPSAQKKQRLDYGSDGRKPVALSSKLASASPRSASGLRVELPAARRRRGGRGRYPWVGRRNAFRGVLVRPPHPCRKPAKSRAPCEPLYIKHEHTSSSPPPGSHATRTVRIINISIDRHLQKELGMAVFVYLRPRYEHRAYRRTFPQRKPCPGLCLFSDNNLAQL</sequence>
<accession>K0SV41</accession>
<feature type="compositionally biased region" description="Basic and acidic residues" evidence="1">
    <location>
        <begin position="211"/>
        <end position="221"/>
    </location>
</feature>
<keyword evidence="3" id="KW-1185">Reference proteome</keyword>
<dbReference type="Proteomes" id="UP000266841">
    <property type="component" value="Unassembled WGS sequence"/>
</dbReference>
<dbReference type="EMBL" id="AGNL01010811">
    <property type="protein sequence ID" value="EJK68809.1"/>
    <property type="molecule type" value="Genomic_DNA"/>
</dbReference>
<evidence type="ECO:0000256" key="1">
    <source>
        <dbReference type="SAM" id="MobiDB-lite"/>
    </source>
</evidence>
<gene>
    <name evidence="2" type="ORF">THAOC_09978</name>
</gene>
<organism evidence="2 3">
    <name type="scientific">Thalassiosira oceanica</name>
    <name type="common">Marine diatom</name>
    <dbReference type="NCBI Taxonomy" id="159749"/>
    <lineage>
        <taxon>Eukaryota</taxon>
        <taxon>Sar</taxon>
        <taxon>Stramenopiles</taxon>
        <taxon>Ochrophyta</taxon>
        <taxon>Bacillariophyta</taxon>
        <taxon>Coscinodiscophyceae</taxon>
        <taxon>Thalassiosirophycidae</taxon>
        <taxon>Thalassiosirales</taxon>
        <taxon>Thalassiosiraceae</taxon>
        <taxon>Thalassiosira</taxon>
    </lineage>
</organism>
<proteinExistence type="predicted"/>
<evidence type="ECO:0000313" key="3">
    <source>
        <dbReference type="Proteomes" id="UP000266841"/>
    </source>
</evidence>
<reference evidence="2 3" key="1">
    <citation type="journal article" date="2012" name="Genome Biol.">
        <title>Genome and low-iron response of an oceanic diatom adapted to chronic iron limitation.</title>
        <authorList>
            <person name="Lommer M."/>
            <person name="Specht M."/>
            <person name="Roy A.S."/>
            <person name="Kraemer L."/>
            <person name="Andreson R."/>
            <person name="Gutowska M.A."/>
            <person name="Wolf J."/>
            <person name="Bergner S.V."/>
            <person name="Schilhabel M.B."/>
            <person name="Klostermeier U.C."/>
            <person name="Beiko R.G."/>
            <person name="Rosenstiel P."/>
            <person name="Hippler M."/>
            <person name="Laroche J."/>
        </authorList>
    </citation>
    <scope>NUCLEOTIDE SEQUENCE [LARGE SCALE GENOMIC DNA]</scope>
    <source>
        <strain evidence="2 3">CCMP1005</strain>
    </source>
</reference>
<protein>
    <submittedName>
        <fullName evidence="2">Uncharacterized protein</fullName>
    </submittedName>
</protein>
<dbReference type="AlphaFoldDB" id="K0SV41"/>
<feature type="compositionally biased region" description="Polar residues" evidence="1">
    <location>
        <begin position="195"/>
        <end position="208"/>
    </location>
</feature>
<evidence type="ECO:0000313" key="2">
    <source>
        <dbReference type="EMBL" id="EJK68809.1"/>
    </source>
</evidence>
<name>K0SV41_THAOC</name>
<feature type="region of interest" description="Disordered" evidence="1">
    <location>
        <begin position="195"/>
        <end position="239"/>
    </location>
</feature>
<comment type="caution">
    <text evidence="2">The sequence shown here is derived from an EMBL/GenBank/DDBJ whole genome shotgun (WGS) entry which is preliminary data.</text>
</comment>